<sequence>MKRSARLLKKPLPPTTEPSIRLGTAVVLRCFESLDFHTFSKWMHWYRDTFYSDGPEQARMTVRWGLIGTGDIAHKRVAGAIKEDPRSELVAVCRRSEPELNLFADQNGVPHRFTDSEQLIALSEVDAVYIATPVSCHCPQTIAAANAGKHVLVEKPMAIDPEQCQQMIEACQKSGVTLGVAYYRRFYPAVERVKNLIDAGSLGRVLSIACVTGNPNRFPADDWRVVLAQGGGGPLMDIGSHRLDLFLHLFGEVQSVKASRIDSPDFEAEQAATLLMQFAGGVHGVLQCYFGTVNTPDRLEVIGTEGRVTIEDLNGDELLLFTADGMSRESHPPAENFHSPLIADFTLALQEKRPPMISGHQGKQTNDVIEMAYANAL</sequence>
<dbReference type="InterPro" id="IPR000683">
    <property type="entry name" value="Gfo/Idh/MocA-like_OxRdtase_N"/>
</dbReference>
<dbReference type="InterPro" id="IPR036291">
    <property type="entry name" value="NAD(P)-bd_dom_sf"/>
</dbReference>
<dbReference type="SUPFAM" id="SSF51735">
    <property type="entry name" value="NAD(P)-binding Rossmann-fold domains"/>
    <property type="match status" value="1"/>
</dbReference>
<evidence type="ECO:0000313" key="4">
    <source>
        <dbReference type="Proteomes" id="UP000011996"/>
    </source>
</evidence>
<dbReference type="PANTHER" id="PTHR43249:SF1">
    <property type="entry name" value="D-GLUCOSIDE 3-DEHYDROGENASE"/>
    <property type="match status" value="1"/>
</dbReference>
<comment type="caution">
    <text evidence="3">The sequence shown here is derived from an EMBL/GenBank/DDBJ whole genome shotgun (WGS) entry which is preliminary data.</text>
</comment>
<dbReference type="SUPFAM" id="SSF55347">
    <property type="entry name" value="Glyceraldehyde-3-phosphate dehydrogenase-like, C-terminal domain"/>
    <property type="match status" value="1"/>
</dbReference>
<dbReference type="GO" id="GO:0000166">
    <property type="term" value="F:nucleotide binding"/>
    <property type="evidence" value="ECO:0007669"/>
    <property type="project" value="InterPro"/>
</dbReference>
<dbReference type="Proteomes" id="UP000011996">
    <property type="component" value="Unassembled WGS sequence"/>
</dbReference>
<proteinExistence type="predicted"/>
<evidence type="ECO:0000259" key="1">
    <source>
        <dbReference type="Pfam" id="PF01408"/>
    </source>
</evidence>
<dbReference type="Pfam" id="PF22725">
    <property type="entry name" value="GFO_IDH_MocA_C3"/>
    <property type="match status" value="1"/>
</dbReference>
<dbReference type="PANTHER" id="PTHR43249">
    <property type="entry name" value="UDP-N-ACETYL-2-AMINO-2-DEOXY-D-GLUCURONATE OXIDASE"/>
    <property type="match status" value="1"/>
</dbReference>
<evidence type="ECO:0000313" key="3">
    <source>
        <dbReference type="EMBL" id="EMI28344.1"/>
    </source>
</evidence>
<dbReference type="Gene3D" id="3.30.360.10">
    <property type="entry name" value="Dihydrodipicolinate Reductase, domain 2"/>
    <property type="match status" value="1"/>
</dbReference>
<dbReference type="AlphaFoldDB" id="M5SQ31"/>
<accession>M5SQ31</accession>
<organism evidence="3 4">
    <name type="scientific">Rhodopirellula europaea SH398</name>
    <dbReference type="NCBI Taxonomy" id="1263868"/>
    <lineage>
        <taxon>Bacteria</taxon>
        <taxon>Pseudomonadati</taxon>
        <taxon>Planctomycetota</taxon>
        <taxon>Planctomycetia</taxon>
        <taxon>Pirellulales</taxon>
        <taxon>Pirellulaceae</taxon>
        <taxon>Rhodopirellula</taxon>
    </lineage>
</organism>
<dbReference type="STRING" id="1263868.RESH_01084"/>
<dbReference type="Pfam" id="PF01408">
    <property type="entry name" value="GFO_IDH_MocA"/>
    <property type="match status" value="1"/>
</dbReference>
<reference evidence="3 4" key="1">
    <citation type="journal article" date="2013" name="Mar. Genomics">
        <title>Expression of sulfatases in Rhodopirellula baltica and the diversity of sulfatases in the genus Rhodopirellula.</title>
        <authorList>
            <person name="Wegner C.E."/>
            <person name="Richter-Heitmann T."/>
            <person name="Klindworth A."/>
            <person name="Klockow C."/>
            <person name="Richter M."/>
            <person name="Achstetter T."/>
            <person name="Glockner F.O."/>
            <person name="Harder J."/>
        </authorList>
    </citation>
    <scope>NUCLEOTIDE SEQUENCE [LARGE SCALE GENOMIC DNA]</scope>
    <source>
        <strain evidence="3 4">SH398</strain>
    </source>
</reference>
<protein>
    <submittedName>
        <fullName evidence="3">Oxidoreductase, gfo/idh/moca family</fullName>
    </submittedName>
</protein>
<dbReference type="PATRIC" id="fig|1263868.3.peg.1167"/>
<evidence type="ECO:0000259" key="2">
    <source>
        <dbReference type="Pfam" id="PF22725"/>
    </source>
</evidence>
<dbReference type="Gene3D" id="3.40.50.720">
    <property type="entry name" value="NAD(P)-binding Rossmann-like Domain"/>
    <property type="match status" value="1"/>
</dbReference>
<feature type="domain" description="Gfo/Idh/MocA-like oxidoreductase N-terminal" evidence="1">
    <location>
        <begin position="62"/>
        <end position="182"/>
    </location>
</feature>
<gene>
    <name evidence="3" type="ORF">RESH_01084</name>
</gene>
<dbReference type="EMBL" id="ANOF01000040">
    <property type="protein sequence ID" value="EMI28344.1"/>
    <property type="molecule type" value="Genomic_DNA"/>
</dbReference>
<feature type="domain" description="GFO/IDH/MocA-like oxidoreductase" evidence="2">
    <location>
        <begin position="191"/>
        <end position="308"/>
    </location>
</feature>
<dbReference type="InterPro" id="IPR052515">
    <property type="entry name" value="Gfo/Idh/MocA_Oxidoreductase"/>
</dbReference>
<name>M5SQ31_9BACT</name>
<dbReference type="InterPro" id="IPR055170">
    <property type="entry name" value="GFO_IDH_MocA-like_dom"/>
</dbReference>